<gene>
    <name evidence="8" type="ORF">BSTOLATCC_MIC5510</name>
</gene>
<dbReference type="Pfam" id="PF07738">
    <property type="entry name" value="Sad1_UNC"/>
    <property type="match status" value="1"/>
</dbReference>
<proteinExistence type="predicted"/>
<dbReference type="InterPro" id="IPR008979">
    <property type="entry name" value="Galactose-bd-like_sf"/>
</dbReference>
<dbReference type="GO" id="GO:0005737">
    <property type="term" value="C:cytoplasm"/>
    <property type="evidence" value="ECO:0007669"/>
    <property type="project" value="TreeGrafter"/>
</dbReference>
<comment type="subcellular location">
    <subcellularLocation>
        <location evidence="1">Endomembrane system</location>
    </subcellularLocation>
</comment>
<dbReference type="AlphaFoldDB" id="A0AAU9IJA5"/>
<evidence type="ECO:0000256" key="6">
    <source>
        <dbReference type="SAM" id="Phobius"/>
    </source>
</evidence>
<dbReference type="PROSITE" id="PS51469">
    <property type="entry name" value="SUN"/>
    <property type="match status" value="1"/>
</dbReference>
<dbReference type="GO" id="GO:0016020">
    <property type="term" value="C:membrane"/>
    <property type="evidence" value="ECO:0007669"/>
    <property type="project" value="InterPro"/>
</dbReference>
<protein>
    <recommendedName>
        <fullName evidence="7">SUN domain-containing protein</fullName>
    </recommendedName>
</protein>
<dbReference type="InterPro" id="IPR012919">
    <property type="entry name" value="SUN_dom"/>
</dbReference>
<evidence type="ECO:0000256" key="3">
    <source>
        <dbReference type="ARBA" id="ARBA00022989"/>
    </source>
</evidence>
<evidence type="ECO:0000256" key="1">
    <source>
        <dbReference type="ARBA" id="ARBA00004308"/>
    </source>
</evidence>
<reference evidence="8" key="1">
    <citation type="submission" date="2021-09" db="EMBL/GenBank/DDBJ databases">
        <authorList>
            <consortium name="AG Swart"/>
            <person name="Singh M."/>
            <person name="Singh A."/>
            <person name="Seah K."/>
            <person name="Emmerich C."/>
        </authorList>
    </citation>
    <scope>NUCLEOTIDE SEQUENCE</scope>
    <source>
        <strain evidence="8">ATCC30299</strain>
    </source>
</reference>
<evidence type="ECO:0000256" key="4">
    <source>
        <dbReference type="ARBA" id="ARBA00023136"/>
    </source>
</evidence>
<name>A0AAU9IJA5_9CILI</name>
<keyword evidence="4 6" id="KW-0472">Membrane</keyword>
<accession>A0AAU9IJA5</accession>
<dbReference type="SUPFAM" id="SSF49785">
    <property type="entry name" value="Galactose-binding domain-like"/>
    <property type="match status" value="1"/>
</dbReference>
<keyword evidence="2 6" id="KW-0812">Transmembrane</keyword>
<feature type="transmembrane region" description="Helical" evidence="6">
    <location>
        <begin position="403"/>
        <end position="424"/>
    </location>
</feature>
<keyword evidence="5" id="KW-0175">Coiled coil</keyword>
<dbReference type="PANTHER" id="PTHR12953:SF0">
    <property type="entry name" value="SUN DOMAIN-CONTAINING OSSIFICATION FACTOR"/>
    <property type="match status" value="1"/>
</dbReference>
<dbReference type="GO" id="GO:0012505">
    <property type="term" value="C:endomembrane system"/>
    <property type="evidence" value="ECO:0007669"/>
    <property type="project" value="UniProtKB-SubCell"/>
</dbReference>
<comment type="caution">
    <text evidence="8">The sequence shown here is derived from an EMBL/GenBank/DDBJ whole genome shotgun (WGS) entry which is preliminary data.</text>
</comment>
<dbReference type="EMBL" id="CAJZBQ010000005">
    <property type="protein sequence ID" value="CAG9312268.1"/>
    <property type="molecule type" value="Genomic_DNA"/>
</dbReference>
<evidence type="ECO:0000313" key="9">
    <source>
        <dbReference type="Proteomes" id="UP001162131"/>
    </source>
</evidence>
<dbReference type="InterPro" id="IPR045120">
    <property type="entry name" value="Suco/Slp1-like"/>
</dbReference>
<evidence type="ECO:0000313" key="8">
    <source>
        <dbReference type="EMBL" id="CAG9312268.1"/>
    </source>
</evidence>
<sequence length="494" mass="57125">MMSKSDALFPTFIVPLFLLVFLRFILPIPFNFAAHTPKPHQKISIRYDYAAIDSGGKILDHSSMMSGSGGILRGDRDRYMVVPCHLGEKWIDISLSEDISIDEFMIIQGEIYSSPFKEIELFGSTEYPPQKWIPIGNFTLEGSQSLQKFKTSPIWVRFLKLVLKTHYGNEYYCSLTQFSVFGSNVLKTINDDFKAKKEALEEKRNQKQNLLQEVHNESNINSPLEKLRKYRRVSLDLPKNPIKFVIKDEYTLYKTLEFEDICYHDFIWFLNNATYEEKPNNSNTPAPIETKIAPYESTFDPFRAMIDSIAVTEKKLDELEAFTDLFVELAEHNQAIVDKLNQDLETANENNKVLENDFISDALKKSQSLEILQSEIDNLRNSLKDMQSKQNEKDEIIESLNNLMFLVVILYIVTIGVFTCWFVYSLPNSIKSKESTKMTPHHQKTNSTLHIKNNELPKVKCFTPKSSVSDLDFEMKFVKNTSKGHNTQVPKRKR</sequence>
<evidence type="ECO:0000259" key="7">
    <source>
        <dbReference type="PROSITE" id="PS51469"/>
    </source>
</evidence>
<dbReference type="Proteomes" id="UP001162131">
    <property type="component" value="Unassembled WGS sequence"/>
</dbReference>
<dbReference type="GO" id="GO:0034975">
    <property type="term" value="P:protein folding in endoplasmic reticulum"/>
    <property type="evidence" value="ECO:0007669"/>
    <property type="project" value="TreeGrafter"/>
</dbReference>
<evidence type="ECO:0000256" key="2">
    <source>
        <dbReference type="ARBA" id="ARBA00022692"/>
    </source>
</evidence>
<feature type="coiled-coil region" evidence="5">
    <location>
        <begin position="330"/>
        <end position="396"/>
    </location>
</feature>
<dbReference type="SUPFAM" id="SSF58100">
    <property type="entry name" value="Bacterial hemolysins"/>
    <property type="match status" value="1"/>
</dbReference>
<dbReference type="PANTHER" id="PTHR12953">
    <property type="entry name" value="MEMBRANE PROTEIN CH1 RELATED"/>
    <property type="match status" value="1"/>
</dbReference>
<feature type="coiled-coil region" evidence="5">
    <location>
        <begin position="186"/>
        <end position="220"/>
    </location>
</feature>
<feature type="domain" description="SUN" evidence="7">
    <location>
        <begin position="23"/>
        <end position="185"/>
    </location>
</feature>
<keyword evidence="9" id="KW-1185">Reference proteome</keyword>
<keyword evidence="3 6" id="KW-1133">Transmembrane helix</keyword>
<organism evidence="8 9">
    <name type="scientific">Blepharisma stoltei</name>
    <dbReference type="NCBI Taxonomy" id="1481888"/>
    <lineage>
        <taxon>Eukaryota</taxon>
        <taxon>Sar</taxon>
        <taxon>Alveolata</taxon>
        <taxon>Ciliophora</taxon>
        <taxon>Postciliodesmatophora</taxon>
        <taxon>Heterotrichea</taxon>
        <taxon>Heterotrichida</taxon>
        <taxon>Blepharismidae</taxon>
        <taxon>Blepharisma</taxon>
    </lineage>
</organism>
<dbReference type="Gene3D" id="2.60.120.260">
    <property type="entry name" value="Galactose-binding domain-like"/>
    <property type="match status" value="1"/>
</dbReference>
<evidence type="ECO:0000256" key="5">
    <source>
        <dbReference type="SAM" id="Coils"/>
    </source>
</evidence>